<keyword evidence="2" id="KW-1185">Reference proteome</keyword>
<accession>A0A9D4HRW6</accession>
<reference evidence="1" key="2">
    <citation type="submission" date="2020-11" db="EMBL/GenBank/DDBJ databases">
        <authorList>
            <person name="McCartney M.A."/>
            <person name="Auch B."/>
            <person name="Kono T."/>
            <person name="Mallez S."/>
            <person name="Becker A."/>
            <person name="Gohl D.M."/>
            <person name="Silverstein K.A.T."/>
            <person name="Koren S."/>
            <person name="Bechman K.B."/>
            <person name="Herman A."/>
            <person name="Abrahante J.E."/>
            <person name="Garbe J."/>
        </authorList>
    </citation>
    <scope>NUCLEOTIDE SEQUENCE</scope>
    <source>
        <strain evidence="1">Duluth1</strain>
        <tissue evidence="1">Whole animal</tissue>
    </source>
</reference>
<comment type="caution">
    <text evidence="1">The sequence shown here is derived from an EMBL/GenBank/DDBJ whole genome shotgun (WGS) entry which is preliminary data.</text>
</comment>
<dbReference type="Proteomes" id="UP000828390">
    <property type="component" value="Unassembled WGS sequence"/>
</dbReference>
<name>A0A9D4HRW6_DREPO</name>
<reference evidence="1" key="1">
    <citation type="journal article" date="2019" name="bioRxiv">
        <title>The Genome of the Zebra Mussel, Dreissena polymorpha: A Resource for Invasive Species Research.</title>
        <authorList>
            <person name="McCartney M.A."/>
            <person name="Auch B."/>
            <person name="Kono T."/>
            <person name="Mallez S."/>
            <person name="Zhang Y."/>
            <person name="Obille A."/>
            <person name="Becker A."/>
            <person name="Abrahante J.E."/>
            <person name="Garbe J."/>
            <person name="Badalamenti J.P."/>
            <person name="Herman A."/>
            <person name="Mangelson H."/>
            <person name="Liachko I."/>
            <person name="Sullivan S."/>
            <person name="Sone E.D."/>
            <person name="Koren S."/>
            <person name="Silverstein K.A.T."/>
            <person name="Beckman K.B."/>
            <person name="Gohl D.M."/>
        </authorList>
    </citation>
    <scope>NUCLEOTIDE SEQUENCE</scope>
    <source>
        <strain evidence="1">Duluth1</strain>
        <tissue evidence="1">Whole animal</tissue>
    </source>
</reference>
<gene>
    <name evidence="1" type="ORF">DPMN_053142</name>
</gene>
<protein>
    <submittedName>
        <fullName evidence="1">Uncharacterized protein</fullName>
    </submittedName>
</protein>
<sequence length="105" mass="12358">MYRTVTEDDKRDRLGIDCWMDCALTDSIPYLYNLQYVVYKRLGSNDKAKTAISKVRNKISDDGKNMLLEETPMLNRHLKTSFNLLGNCYELEDDRERAWDVIQCL</sequence>
<proteinExistence type="predicted"/>
<evidence type="ECO:0000313" key="2">
    <source>
        <dbReference type="Proteomes" id="UP000828390"/>
    </source>
</evidence>
<evidence type="ECO:0000313" key="1">
    <source>
        <dbReference type="EMBL" id="KAH3727213.1"/>
    </source>
</evidence>
<dbReference type="AlphaFoldDB" id="A0A9D4HRW6"/>
<dbReference type="EMBL" id="JAIWYP010000012">
    <property type="protein sequence ID" value="KAH3727213.1"/>
    <property type="molecule type" value="Genomic_DNA"/>
</dbReference>
<organism evidence="1 2">
    <name type="scientific">Dreissena polymorpha</name>
    <name type="common">Zebra mussel</name>
    <name type="synonym">Mytilus polymorpha</name>
    <dbReference type="NCBI Taxonomy" id="45954"/>
    <lineage>
        <taxon>Eukaryota</taxon>
        <taxon>Metazoa</taxon>
        <taxon>Spiralia</taxon>
        <taxon>Lophotrochozoa</taxon>
        <taxon>Mollusca</taxon>
        <taxon>Bivalvia</taxon>
        <taxon>Autobranchia</taxon>
        <taxon>Heteroconchia</taxon>
        <taxon>Euheterodonta</taxon>
        <taxon>Imparidentia</taxon>
        <taxon>Neoheterodontei</taxon>
        <taxon>Myida</taxon>
        <taxon>Dreissenoidea</taxon>
        <taxon>Dreissenidae</taxon>
        <taxon>Dreissena</taxon>
    </lineage>
</organism>